<dbReference type="InterPro" id="IPR041664">
    <property type="entry name" value="AAA_16"/>
</dbReference>
<sequence>MDLIGREHPAGLLRSAVGRALASHGGLVLVGGEPGIGKTTLVTAAADEARRRGALVLGAACWASGSAPGYWPWVQVVRGLRRSPDDWELAREAAEPGLRRLLAEAPTAGAPTAGASTTETRGIDDESVDAADQGDSDEEAFALHDAVTTALVAVSQRRTVVVLLDDLHWADPASMRLLQFAAQHTWFERLLLIGTYRDAEVESADHPLRPLLLPLTAKATTITLDGLSRDEVGALITRTAGREPDPELLDEVHRRTGGNPFFVEQTARLWRADGAAGAIAPGVREAVRQRLAQLPAAVVEALTVAAVLGREFHRQVLADCVPSPAAETDRLLARAVTARLVVSRGGGRFAFVHDLVRETLYDGLGDDDRRTRHAAVVRAADRSAELAERLLPGELAGHAWLAGPGVDPAHATDLLLVAARAAARRLASDEAVMHFRRALDVVADPAQRAKTMVELGQNLQHHHGDRAGAERLMADAATIALDLDDPVLLARVAITVYRQRHASGGSTDPERLLREAHRRLIGEPASAAAPGALVTDLITATETLARKGQDDEALTFTLWARHDTTWGLGTAADRAALTAEIRDVARRGGDVETELWATSLRWVALLELGDPGYYRELTAMARLGRAEDVAAYRMMVAIDGGVVAGFRGDFAEADACYTELESFGEWTDSDHAFMTPHLRWAWLLPQGRFAEIDALLDRPDRPDVSDRDYVELLRAITAAERGDAGTAARLTSALEAAGVQYGRAVSPLWHRLRAEVAAASGDPGRCAEVREVLRPYRGQWLVALFGCDVSGPVDHWLARLDLAERRWDDAVAGFRAAGEAADRMGSRHWSLLARAGLVAALSGRGQAQEAAALRATVAEQARALGMPHVADRLGAQPATPAAPEGGPPPADHEFRFDGAVWQLAYAGTVVHLPDAKGLHDLRLLLSRPGVDVPVAELLDPSAGPELAAARRLGGDPVLDDEAKARYRRHLGRLDEEIDRAAVRGDEPRLAALDAERAALLEQLRAAAGLAGRTRRLGDEAERARKTVTARIRDTLRRLDERHPALAAHLRETVSTGSACSYRPPSPPSWYL</sequence>
<gene>
    <name evidence="4" type="ORF">GCM10007977_089960</name>
</gene>
<dbReference type="EMBL" id="BMPI01000068">
    <property type="protein sequence ID" value="GGM74397.1"/>
    <property type="molecule type" value="Genomic_DNA"/>
</dbReference>
<dbReference type="InterPro" id="IPR003593">
    <property type="entry name" value="AAA+_ATPase"/>
</dbReference>
<dbReference type="GO" id="GO:0005737">
    <property type="term" value="C:cytoplasm"/>
    <property type="evidence" value="ECO:0007669"/>
    <property type="project" value="TreeGrafter"/>
</dbReference>
<dbReference type="PANTHER" id="PTHR16305:SF35">
    <property type="entry name" value="TRANSCRIPTIONAL ACTIVATOR DOMAIN"/>
    <property type="match status" value="1"/>
</dbReference>
<reference evidence="4" key="2">
    <citation type="submission" date="2020-09" db="EMBL/GenBank/DDBJ databases">
        <authorList>
            <person name="Sun Q."/>
            <person name="Ohkuma M."/>
        </authorList>
    </citation>
    <scope>NUCLEOTIDE SEQUENCE</scope>
    <source>
        <strain evidence="4">JCM 19831</strain>
    </source>
</reference>
<dbReference type="SMART" id="SM00382">
    <property type="entry name" value="AAA"/>
    <property type="match status" value="1"/>
</dbReference>
<keyword evidence="1" id="KW-0547">Nucleotide-binding</keyword>
<evidence type="ECO:0000313" key="5">
    <source>
        <dbReference type="Proteomes" id="UP000642070"/>
    </source>
</evidence>
<dbReference type="SUPFAM" id="SSF52540">
    <property type="entry name" value="P-loop containing nucleoside triphosphate hydrolases"/>
    <property type="match status" value="1"/>
</dbReference>
<evidence type="ECO:0000259" key="3">
    <source>
        <dbReference type="SMART" id="SM00382"/>
    </source>
</evidence>
<evidence type="ECO:0000256" key="1">
    <source>
        <dbReference type="ARBA" id="ARBA00022741"/>
    </source>
</evidence>
<accession>A0A917UB24</accession>
<dbReference type="GO" id="GO:0005524">
    <property type="term" value="F:ATP binding"/>
    <property type="evidence" value="ECO:0007669"/>
    <property type="project" value="UniProtKB-KW"/>
</dbReference>
<dbReference type="InterPro" id="IPR027417">
    <property type="entry name" value="P-loop_NTPase"/>
</dbReference>
<dbReference type="GO" id="GO:0004016">
    <property type="term" value="F:adenylate cyclase activity"/>
    <property type="evidence" value="ECO:0007669"/>
    <property type="project" value="TreeGrafter"/>
</dbReference>
<protein>
    <recommendedName>
        <fullName evidence="3">AAA+ ATPase domain-containing protein</fullName>
    </recommendedName>
</protein>
<keyword evidence="2" id="KW-0067">ATP-binding</keyword>
<organism evidence="4 5">
    <name type="scientific">Dactylosporangium sucinum</name>
    <dbReference type="NCBI Taxonomy" id="1424081"/>
    <lineage>
        <taxon>Bacteria</taxon>
        <taxon>Bacillati</taxon>
        <taxon>Actinomycetota</taxon>
        <taxon>Actinomycetes</taxon>
        <taxon>Micromonosporales</taxon>
        <taxon>Micromonosporaceae</taxon>
        <taxon>Dactylosporangium</taxon>
    </lineage>
</organism>
<feature type="domain" description="AAA+ ATPase" evidence="3">
    <location>
        <begin position="24"/>
        <end position="346"/>
    </location>
</feature>
<dbReference type="PANTHER" id="PTHR16305">
    <property type="entry name" value="TESTICULAR SOLUBLE ADENYLYL CYCLASE"/>
    <property type="match status" value="1"/>
</dbReference>
<dbReference type="Pfam" id="PF13191">
    <property type="entry name" value="AAA_16"/>
    <property type="match status" value="1"/>
</dbReference>
<evidence type="ECO:0000256" key="2">
    <source>
        <dbReference type="ARBA" id="ARBA00022840"/>
    </source>
</evidence>
<name>A0A917UB24_9ACTN</name>
<evidence type="ECO:0000313" key="4">
    <source>
        <dbReference type="EMBL" id="GGM74397.1"/>
    </source>
</evidence>
<dbReference type="RefSeq" id="WP_190256211.1">
    <property type="nucleotide sequence ID" value="NZ_BMPI01000068.1"/>
</dbReference>
<dbReference type="AlphaFoldDB" id="A0A917UB24"/>
<reference evidence="4" key="1">
    <citation type="journal article" date="2014" name="Int. J. Syst. Evol. Microbiol.">
        <title>Complete genome sequence of Corynebacterium casei LMG S-19264T (=DSM 44701T), isolated from a smear-ripened cheese.</title>
        <authorList>
            <consortium name="US DOE Joint Genome Institute (JGI-PGF)"/>
            <person name="Walter F."/>
            <person name="Albersmeier A."/>
            <person name="Kalinowski J."/>
            <person name="Ruckert C."/>
        </authorList>
    </citation>
    <scope>NUCLEOTIDE SEQUENCE</scope>
    <source>
        <strain evidence="4">JCM 19831</strain>
    </source>
</reference>
<proteinExistence type="predicted"/>
<keyword evidence="5" id="KW-1185">Reference proteome</keyword>
<dbReference type="Proteomes" id="UP000642070">
    <property type="component" value="Unassembled WGS sequence"/>
</dbReference>
<comment type="caution">
    <text evidence="4">The sequence shown here is derived from an EMBL/GenBank/DDBJ whole genome shotgun (WGS) entry which is preliminary data.</text>
</comment>